<dbReference type="AlphaFoldDB" id="A0A7T3KV51"/>
<organism evidence="2 3">
    <name type="scientific">Halosimplex litoreum</name>
    <dbReference type="NCBI Taxonomy" id="1198301"/>
    <lineage>
        <taxon>Archaea</taxon>
        <taxon>Methanobacteriati</taxon>
        <taxon>Methanobacteriota</taxon>
        <taxon>Stenosarchaea group</taxon>
        <taxon>Halobacteria</taxon>
        <taxon>Halobacteriales</taxon>
        <taxon>Haloarculaceae</taxon>
        <taxon>Halosimplex</taxon>
    </lineage>
</organism>
<evidence type="ECO:0008006" key="4">
    <source>
        <dbReference type="Google" id="ProtNLM"/>
    </source>
</evidence>
<keyword evidence="3" id="KW-1185">Reference proteome</keyword>
<dbReference type="SUPFAM" id="SSF53850">
    <property type="entry name" value="Periplasmic binding protein-like II"/>
    <property type="match status" value="1"/>
</dbReference>
<proteinExistence type="predicted"/>
<feature type="region of interest" description="Disordered" evidence="1">
    <location>
        <begin position="1"/>
        <end position="29"/>
    </location>
</feature>
<reference evidence="2 3" key="1">
    <citation type="submission" date="2020-12" db="EMBL/GenBank/DDBJ databases">
        <title>Halosimplex halophilum sp. nov. and Halosimplex salinum sp. nov., two new members of the genus Halosimplex.</title>
        <authorList>
            <person name="Cui H.L."/>
        </authorList>
    </citation>
    <scope>NUCLEOTIDE SEQUENCE [LARGE SCALE GENOMIC DNA]</scope>
    <source>
        <strain evidence="2 3">YGH94</strain>
    </source>
</reference>
<sequence>MVGDPYDGSEAHGGEVDGDTRGGSTGSGRLDRRAFVSLAGTVAAAALSGCSNESDDDPTTAGRQRDVDGPVVSVMTGAQPSTLDMGPSMNTPAGRPHFEGFLQSLVLPTHAPTGRSLTSDHIWTVDGSALPVPCAVESREVTDDGDVRYRFDDRLTYWSGAPLDGQAYYLRDRVGWLETNGAFREESFGGELESDIVYRRSPLAGPTNPAAARANAHPGMPPLPPAYSEPWVERFEDATTEEAVQGTYLDYHQGKLSVETFAEEGYGTGRYEVRSADDVTSELIELPYGLRTNTEVVYAEPRSEYPGPTDRPTLRIVCGSRTSSPGIASKPSGSMYDPRDFVNGDEIDFGRGVIAESKGDFFRKQVPDDIEQLTTWPNPAGGGRQLTFNWANDHLRRLWVRRAIVAAAPFERMRSNQYGRGSMAPSSDAGTLGSIAERALGESFVDSLYTYPLATDTDLAARWLRRAGYERVDGLWTGPEGEGLSLTLSVFSSEVGDVQTLVAGLEAFGIAIEVEQLLAGGISYEGNVEAGGFDLLVSNAPAGGSVLPYYGDWFSVWGSGMSMPPIAVAGNPLGSCRDDPPLASVPASVTLPSEPGSLAVDGVDYADSGGTYEHDAGETVALCETVDRLHDAGTDVEGFREAARRCARWYNYAVPNFVFAQDRVGLWAELSEFAVSADEDRSLGMSRGEPTAPVHYHVQAGTLRRAGAAE</sequence>
<dbReference type="RefSeq" id="WP_198061582.1">
    <property type="nucleotide sequence ID" value="NZ_CP065856.1"/>
</dbReference>
<dbReference type="Gene3D" id="3.10.105.10">
    <property type="entry name" value="Dipeptide-binding Protein, Domain 3"/>
    <property type="match status" value="1"/>
</dbReference>
<accession>A0A7T3KV51</accession>
<dbReference type="GeneID" id="60590625"/>
<gene>
    <name evidence="2" type="ORF">I7X12_18990</name>
</gene>
<feature type="compositionally biased region" description="Basic and acidic residues" evidence="1">
    <location>
        <begin position="9"/>
        <end position="20"/>
    </location>
</feature>
<dbReference type="EMBL" id="CP065856">
    <property type="protein sequence ID" value="QPV62784.1"/>
    <property type="molecule type" value="Genomic_DNA"/>
</dbReference>
<name>A0A7T3KV51_9EURY</name>
<evidence type="ECO:0000313" key="3">
    <source>
        <dbReference type="Proteomes" id="UP000595001"/>
    </source>
</evidence>
<dbReference type="KEGG" id="hlt:I7X12_18990"/>
<evidence type="ECO:0000313" key="2">
    <source>
        <dbReference type="EMBL" id="QPV62784.1"/>
    </source>
</evidence>
<feature type="region of interest" description="Disordered" evidence="1">
    <location>
        <begin position="49"/>
        <end position="70"/>
    </location>
</feature>
<dbReference type="OrthoDB" id="233597at2157"/>
<protein>
    <recommendedName>
        <fullName evidence="4">ABC transporter substrate-binding protein</fullName>
    </recommendedName>
</protein>
<evidence type="ECO:0000256" key="1">
    <source>
        <dbReference type="SAM" id="MobiDB-lite"/>
    </source>
</evidence>
<dbReference type="Proteomes" id="UP000595001">
    <property type="component" value="Chromosome"/>
</dbReference>